<dbReference type="CDD" id="cd00077">
    <property type="entry name" value="HDc"/>
    <property type="match status" value="1"/>
</dbReference>
<feature type="domain" description="GGDEF" evidence="4">
    <location>
        <begin position="704"/>
        <end position="836"/>
    </location>
</feature>
<dbReference type="NCBIfam" id="TIGR00229">
    <property type="entry name" value="sensory_box"/>
    <property type="match status" value="5"/>
</dbReference>
<gene>
    <name evidence="6" type="ORF">DCCM_4431</name>
</gene>
<dbReference type="Gene3D" id="3.30.450.20">
    <property type="entry name" value="PAS domain"/>
    <property type="match status" value="5"/>
</dbReference>
<dbReference type="PROSITE" id="PS50887">
    <property type="entry name" value="GGDEF"/>
    <property type="match status" value="1"/>
</dbReference>
<dbReference type="SMART" id="SM00086">
    <property type="entry name" value="PAC"/>
    <property type="match status" value="5"/>
</dbReference>
<feature type="domain" description="PAS" evidence="2">
    <location>
        <begin position="22"/>
        <end position="71"/>
    </location>
</feature>
<proteinExistence type="predicted"/>
<organism evidence="6 7">
    <name type="scientific">Desulfocucumis palustris</name>
    <dbReference type="NCBI Taxonomy" id="1898651"/>
    <lineage>
        <taxon>Bacteria</taxon>
        <taxon>Bacillati</taxon>
        <taxon>Bacillota</taxon>
        <taxon>Clostridia</taxon>
        <taxon>Eubacteriales</taxon>
        <taxon>Desulfocucumaceae</taxon>
        <taxon>Desulfocucumis</taxon>
    </lineage>
</organism>
<dbReference type="SUPFAM" id="SSF55073">
    <property type="entry name" value="Nucleotide cyclase"/>
    <property type="match status" value="1"/>
</dbReference>
<dbReference type="InterPro" id="IPR052155">
    <property type="entry name" value="Biofilm_reg_signaling"/>
</dbReference>
<name>A0A2L2XGE3_9FIRM</name>
<dbReference type="SMART" id="SM00471">
    <property type="entry name" value="HDc"/>
    <property type="match status" value="1"/>
</dbReference>
<dbReference type="InterPro" id="IPR037522">
    <property type="entry name" value="HD_GYP_dom"/>
</dbReference>
<feature type="domain" description="HD-GYP" evidence="5">
    <location>
        <begin position="827"/>
        <end position="1020"/>
    </location>
</feature>
<dbReference type="PANTHER" id="PTHR44757:SF2">
    <property type="entry name" value="BIOFILM ARCHITECTURE MAINTENANCE PROTEIN MBAA"/>
    <property type="match status" value="1"/>
</dbReference>
<dbReference type="Gene3D" id="3.30.70.270">
    <property type="match status" value="1"/>
</dbReference>
<evidence type="ECO:0000313" key="6">
    <source>
        <dbReference type="EMBL" id="GBF35308.1"/>
    </source>
</evidence>
<dbReference type="InterPro" id="IPR013656">
    <property type="entry name" value="PAS_4"/>
</dbReference>
<feature type="domain" description="PAS" evidence="2">
    <location>
        <begin position="126"/>
        <end position="196"/>
    </location>
</feature>
<dbReference type="GO" id="GO:0006355">
    <property type="term" value="P:regulation of DNA-templated transcription"/>
    <property type="evidence" value="ECO:0007669"/>
    <property type="project" value="InterPro"/>
</dbReference>
<dbReference type="PANTHER" id="PTHR44757">
    <property type="entry name" value="DIGUANYLATE CYCLASE DGCP"/>
    <property type="match status" value="1"/>
</dbReference>
<dbReference type="InterPro" id="IPR029787">
    <property type="entry name" value="Nucleotide_cyclase"/>
</dbReference>
<dbReference type="Pfam" id="PF00990">
    <property type="entry name" value="GGDEF"/>
    <property type="match status" value="1"/>
</dbReference>
<dbReference type="InterPro" id="IPR000160">
    <property type="entry name" value="GGDEF_dom"/>
</dbReference>
<evidence type="ECO:0000313" key="7">
    <source>
        <dbReference type="Proteomes" id="UP000239549"/>
    </source>
</evidence>
<keyword evidence="1" id="KW-0175">Coiled coil</keyword>
<dbReference type="Pfam" id="PF00989">
    <property type="entry name" value="PAS"/>
    <property type="match status" value="1"/>
</dbReference>
<dbReference type="CDD" id="cd00130">
    <property type="entry name" value="PAS"/>
    <property type="match status" value="5"/>
</dbReference>
<dbReference type="AlphaFoldDB" id="A0A2L2XGE3"/>
<dbReference type="Pfam" id="PF08448">
    <property type="entry name" value="PAS_4"/>
    <property type="match status" value="1"/>
</dbReference>
<evidence type="ECO:0000259" key="3">
    <source>
        <dbReference type="PROSITE" id="PS50113"/>
    </source>
</evidence>
<dbReference type="InterPro" id="IPR035965">
    <property type="entry name" value="PAS-like_dom_sf"/>
</dbReference>
<comment type="caution">
    <text evidence="6">The sequence shown here is derived from an EMBL/GenBank/DDBJ whole genome shotgun (WGS) entry which is preliminary data.</text>
</comment>
<feature type="domain" description="PAC" evidence="3">
    <location>
        <begin position="461"/>
        <end position="513"/>
    </location>
</feature>
<dbReference type="CDD" id="cd01949">
    <property type="entry name" value="GGDEF"/>
    <property type="match status" value="1"/>
</dbReference>
<feature type="domain" description="PAC" evidence="3">
    <location>
        <begin position="75"/>
        <end position="125"/>
    </location>
</feature>
<dbReference type="SMART" id="SM00091">
    <property type="entry name" value="PAS"/>
    <property type="match status" value="5"/>
</dbReference>
<dbReference type="PROSITE" id="PS50112">
    <property type="entry name" value="PAS"/>
    <property type="match status" value="4"/>
</dbReference>
<feature type="domain" description="PAC" evidence="3">
    <location>
        <begin position="327"/>
        <end position="378"/>
    </location>
</feature>
<accession>A0A2L2XGE3</accession>
<dbReference type="InterPro" id="IPR000014">
    <property type="entry name" value="PAS"/>
</dbReference>
<evidence type="ECO:0000259" key="2">
    <source>
        <dbReference type="PROSITE" id="PS50112"/>
    </source>
</evidence>
<keyword evidence="7" id="KW-1185">Reference proteome</keyword>
<sequence>MSAIQFEKIFYSSPLPIFILYGDRFQLVNAKMAEITGYTVDQLLHMPFFNLVHSGDRLLVRENARRRLAGEEAPERYEFRAVDREGKVIYLTGVFSTVDFNGRVSILGQMLVVTEQKLAEQALRESELKYRSILENIVDGYFEVDIKGKLLFFNDSLCELTGCGKEELMGKSYLNFTTPTDIEKVFQAYNRVYTTGEPAGVFDWEIIRKDDGSIRFVEASVSLIIDNEGKRTGFRGVVRDVTERKRAEERFRLQKAYFQNLFENSPEGIAILDNEDRLINVNRSFEELFLYRADEVKGQLINHIIVPEEFENEAWDMTNATLLGKVVRKESVRKRKDGSLVDVSIMGFPMEINGKRLGVYGIYIDITQRKRSEEALNKALEKLTELENIINKSPVVVFLWVADMEKVWPVEYVSENISRYGYSPEDFTTGKTSYSSAIHPDDLKRVQAEVQQHYIMNNDEFTLEYRLVTKSGNFRWIEDRSGARRDACGVITHYQGIVTDITGRKEAETALKTANEELEVTIEELVATEEELTQRFHELQDNERALRESEEKYRILFHNVNDGIVMLEFENEIPSRIIEVNQVLCSRYGYTREELLAADPLQMVSAEHIHRIPVIVQKCRALGHVTFEIVLIAKKGREVPFEVSAHIYNMGDKVVGLLVIRDITDRKQSEEKLKYLSLHDSLTGLFNRAYFEQEMERLEGDRHSPVSIIICDVDGLKLVNDTMGHHKGDELLKTASSIIRESFRSGDVVARIGGDEFAVLLPRSGPGVVERAIQRLRDELAGYNEQNPDLLLSISIGFATGKGEKVNMGDLFKEADNNMYREKLHRSQSARSAIVQTLMRALEARDFITEGHADRLQELVAGVAQALGLPERNVIDLRLLAQFHDIGKVGIPDRILFKPGPLNSDEMVEMKRHCEIGHRIAQSSPDLVPIAGWILAHHEWWNGQGYPLGSREEEIPLECRILAIADAYDAMTSDRPYRRAMTHSDAVTELEKCAGTQFDPRLVCIFVRVLDARATKFDSL</sequence>
<evidence type="ECO:0000256" key="1">
    <source>
        <dbReference type="SAM" id="Coils"/>
    </source>
</evidence>
<dbReference type="SUPFAM" id="SSF55785">
    <property type="entry name" value="PYP-like sensor domain (PAS domain)"/>
    <property type="match status" value="5"/>
</dbReference>
<dbReference type="Pfam" id="PF13487">
    <property type="entry name" value="HD_5"/>
    <property type="match status" value="1"/>
</dbReference>
<dbReference type="EMBL" id="BFAV01000157">
    <property type="protein sequence ID" value="GBF35308.1"/>
    <property type="molecule type" value="Genomic_DNA"/>
</dbReference>
<dbReference type="OrthoDB" id="9798833at2"/>
<dbReference type="InterPro" id="IPR013655">
    <property type="entry name" value="PAS_fold_3"/>
</dbReference>
<dbReference type="Pfam" id="PF08447">
    <property type="entry name" value="PAS_3"/>
    <property type="match status" value="2"/>
</dbReference>
<dbReference type="SMART" id="SM00267">
    <property type="entry name" value="GGDEF"/>
    <property type="match status" value="1"/>
</dbReference>
<feature type="domain" description="PAS" evidence="2">
    <location>
        <begin position="549"/>
        <end position="596"/>
    </location>
</feature>
<feature type="domain" description="PAC" evidence="3">
    <location>
        <begin position="625"/>
        <end position="675"/>
    </location>
</feature>
<dbReference type="PROSITE" id="PS51832">
    <property type="entry name" value="HD_GYP"/>
    <property type="match status" value="1"/>
</dbReference>
<dbReference type="InterPro" id="IPR043128">
    <property type="entry name" value="Rev_trsase/Diguanyl_cyclase"/>
</dbReference>
<dbReference type="Pfam" id="PF13426">
    <property type="entry name" value="PAS_9"/>
    <property type="match status" value="1"/>
</dbReference>
<protein>
    <submittedName>
        <fullName evidence="6">Adenylate/guanylate cyclase</fullName>
    </submittedName>
</protein>
<dbReference type="PROSITE" id="PS50113">
    <property type="entry name" value="PAC"/>
    <property type="match status" value="5"/>
</dbReference>
<feature type="domain" description="PAC" evidence="3">
    <location>
        <begin position="200"/>
        <end position="253"/>
    </location>
</feature>
<dbReference type="Proteomes" id="UP000239549">
    <property type="component" value="Unassembled WGS sequence"/>
</dbReference>
<feature type="coiled-coil region" evidence="1">
    <location>
        <begin position="504"/>
        <end position="549"/>
    </location>
</feature>
<evidence type="ECO:0000259" key="4">
    <source>
        <dbReference type="PROSITE" id="PS50887"/>
    </source>
</evidence>
<dbReference type="NCBIfam" id="TIGR00254">
    <property type="entry name" value="GGDEF"/>
    <property type="match status" value="1"/>
</dbReference>
<dbReference type="RefSeq" id="WP_104373365.1">
    <property type="nucleotide sequence ID" value="NZ_BFAV01000157.1"/>
</dbReference>
<evidence type="ECO:0000259" key="5">
    <source>
        <dbReference type="PROSITE" id="PS51832"/>
    </source>
</evidence>
<feature type="domain" description="PAS" evidence="2">
    <location>
        <begin position="254"/>
        <end position="309"/>
    </location>
</feature>
<reference evidence="7" key="1">
    <citation type="submission" date="2018-02" db="EMBL/GenBank/DDBJ databases">
        <title>Genome sequence of Desulfocucumis palustris strain NAW-5.</title>
        <authorList>
            <person name="Watanabe M."/>
            <person name="Kojima H."/>
            <person name="Fukui M."/>
        </authorList>
    </citation>
    <scope>NUCLEOTIDE SEQUENCE [LARGE SCALE GENOMIC DNA]</scope>
    <source>
        <strain evidence="7">NAW-5</strain>
    </source>
</reference>
<dbReference type="InterPro" id="IPR001610">
    <property type="entry name" value="PAC"/>
</dbReference>
<dbReference type="InterPro" id="IPR000700">
    <property type="entry name" value="PAS-assoc_C"/>
</dbReference>
<dbReference type="Gene3D" id="1.10.3210.10">
    <property type="entry name" value="Hypothetical protein af1432"/>
    <property type="match status" value="1"/>
</dbReference>
<dbReference type="InterPro" id="IPR003607">
    <property type="entry name" value="HD/PDEase_dom"/>
</dbReference>
<dbReference type="SUPFAM" id="SSF109604">
    <property type="entry name" value="HD-domain/PDEase-like"/>
    <property type="match status" value="1"/>
</dbReference>
<dbReference type="InterPro" id="IPR013767">
    <property type="entry name" value="PAS_fold"/>
</dbReference>